<dbReference type="InterPro" id="IPR050238">
    <property type="entry name" value="DNA_Rep/Repair_Clamp_Loader"/>
</dbReference>
<dbReference type="InterPro" id="IPR004622">
    <property type="entry name" value="DNA_pol_HolB"/>
</dbReference>
<evidence type="ECO:0000256" key="1">
    <source>
        <dbReference type="ARBA" id="ARBA00012417"/>
    </source>
</evidence>
<dbReference type="GO" id="GO:0003887">
    <property type="term" value="F:DNA-directed DNA polymerase activity"/>
    <property type="evidence" value="ECO:0007669"/>
    <property type="project" value="UniProtKB-EC"/>
</dbReference>
<proteinExistence type="predicted"/>
<accession>A0ABN8W0V1</accession>
<dbReference type="PANTHER" id="PTHR11669:SF8">
    <property type="entry name" value="DNA POLYMERASE III SUBUNIT DELTA"/>
    <property type="match status" value="1"/>
</dbReference>
<reference evidence="9 10" key="1">
    <citation type="submission" date="2022-09" db="EMBL/GenBank/DDBJ databases">
        <authorList>
            <person name="Kop L."/>
        </authorList>
    </citation>
    <scope>NUCLEOTIDE SEQUENCE [LARGE SCALE GENOMIC DNA]</scope>
    <source>
        <strain evidence="9 10">347</strain>
    </source>
</reference>
<keyword evidence="10" id="KW-1185">Reference proteome</keyword>
<dbReference type="RefSeq" id="WP_282010967.1">
    <property type="nucleotide sequence ID" value="NZ_OX336137.1"/>
</dbReference>
<sequence>MPFETILGQGQAKHIISRAIENGTVAHAYLYYGPESVGKKRMAMEFAKALNCAQPGTDGACGVCPSCLKIDQGQHPDVFLLEPTKASSTARDAAIKIEEIRELQKKLGYTPYEGRYKVAVIDGAEKMNPQACNAFLKTLEEPPGSTLLILVTSNPYQMLPTLISRCQGVMFHPLPPEALRSILETHPDSEGMLDEEIELRVLRSQGQVARALAEDVAEIARYREELLALIGQLSFRRMDVLFQWSREVARGGDTQKILEELLGLLRDLAVLQAGCGAEALNNRDLASRLAPLTQGKSRAAVLHMMDAVFRTRHILNMNANVQLSLENMLLQFCEAA</sequence>
<comment type="catalytic activity">
    <reaction evidence="7">
        <text>DNA(n) + a 2'-deoxyribonucleoside 5'-triphosphate = DNA(n+1) + diphosphate</text>
        <dbReference type="Rhea" id="RHEA:22508"/>
        <dbReference type="Rhea" id="RHEA-COMP:17339"/>
        <dbReference type="Rhea" id="RHEA-COMP:17340"/>
        <dbReference type="ChEBI" id="CHEBI:33019"/>
        <dbReference type="ChEBI" id="CHEBI:61560"/>
        <dbReference type="ChEBI" id="CHEBI:173112"/>
        <dbReference type="EC" id="2.7.7.7"/>
    </reaction>
</comment>
<dbReference type="NCBIfam" id="TIGR00678">
    <property type="entry name" value="holB"/>
    <property type="match status" value="1"/>
</dbReference>
<gene>
    <name evidence="9" type="ORF">NSPWAT_1199</name>
</gene>
<evidence type="ECO:0000256" key="7">
    <source>
        <dbReference type="ARBA" id="ARBA00049244"/>
    </source>
</evidence>
<dbReference type="InterPro" id="IPR027417">
    <property type="entry name" value="P-loop_NTPase"/>
</dbReference>
<feature type="domain" description="DNA polymerase III delta subunit C-terminal" evidence="8">
    <location>
        <begin position="223"/>
        <end position="332"/>
    </location>
</feature>
<dbReference type="Proteomes" id="UP001157733">
    <property type="component" value="Chromosome"/>
</dbReference>
<keyword evidence="4 9" id="KW-0548">Nucleotidyltransferase</keyword>
<dbReference type="Gene3D" id="1.20.272.10">
    <property type="match status" value="1"/>
</dbReference>
<dbReference type="Pfam" id="PF09115">
    <property type="entry name" value="DNApol3-delta_C"/>
    <property type="match status" value="1"/>
</dbReference>
<dbReference type="InterPro" id="IPR015199">
    <property type="entry name" value="DNA_pol_III_delta_C"/>
</dbReference>
<dbReference type="SUPFAM" id="SSF52540">
    <property type="entry name" value="P-loop containing nucleoside triphosphate hydrolases"/>
    <property type="match status" value="1"/>
</dbReference>
<evidence type="ECO:0000259" key="8">
    <source>
        <dbReference type="Pfam" id="PF09115"/>
    </source>
</evidence>
<keyword evidence="6" id="KW-0239">DNA-directed DNA polymerase</keyword>
<dbReference type="PANTHER" id="PTHR11669">
    <property type="entry name" value="REPLICATION FACTOR C / DNA POLYMERASE III GAMMA-TAU SUBUNIT"/>
    <property type="match status" value="1"/>
</dbReference>
<keyword evidence="3 9" id="KW-0808">Transferase</keyword>
<evidence type="ECO:0000313" key="9">
    <source>
        <dbReference type="EMBL" id="CAI2718058.1"/>
    </source>
</evidence>
<protein>
    <recommendedName>
        <fullName evidence="2">DNA polymerase III subunit delta'</fullName>
        <ecNumber evidence="1">2.7.7.7</ecNumber>
    </recommendedName>
</protein>
<evidence type="ECO:0000256" key="5">
    <source>
        <dbReference type="ARBA" id="ARBA00022705"/>
    </source>
</evidence>
<evidence type="ECO:0000256" key="2">
    <source>
        <dbReference type="ARBA" id="ARBA00014363"/>
    </source>
</evidence>
<name>A0ABN8W0V1_9BACT</name>
<evidence type="ECO:0000256" key="4">
    <source>
        <dbReference type="ARBA" id="ARBA00022695"/>
    </source>
</evidence>
<organism evidence="9 10">
    <name type="scientific">Nitrospina watsonii</name>
    <dbReference type="NCBI Taxonomy" id="1323948"/>
    <lineage>
        <taxon>Bacteria</taxon>
        <taxon>Pseudomonadati</taxon>
        <taxon>Nitrospinota/Tectimicrobiota group</taxon>
        <taxon>Nitrospinota</taxon>
        <taxon>Nitrospinia</taxon>
        <taxon>Nitrospinales</taxon>
        <taxon>Nitrospinaceae</taxon>
        <taxon>Nitrospina</taxon>
    </lineage>
</organism>
<dbReference type="Pfam" id="PF13177">
    <property type="entry name" value="DNA_pol3_delta2"/>
    <property type="match status" value="1"/>
</dbReference>
<dbReference type="EC" id="2.7.7.7" evidence="1"/>
<keyword evidence="5" id="KW-0235">DNA replication</keyword>
<dbReference type="EMBL" id="OX336137">
    <property type="protein sequence ID" value="CAI2718058.1"/>
    <property type="molecule type" value="Genomic_DNA"/>
</dbReference>
<dbReference type="Gene3D" id="3.40.50.300">
    <property type="entry name" value="P-loop containing nucleotide triphosphate hydrolases"/>
    <property type="match status" value="1"/>
</dbReference>
<evidence type="ECO:0000256" key="6">
    <source>
        <dbReference type="ARBA" id="ARBA00022932"/>
    </source>
</evidence>
<evidence type="ECO:0000313" key="10">
    <source>
        <dbReference type="Proteomes" id="UP001157733"/>
    </source>
</evidence>
<evidence type="ECO:0000256" key="3">
    <source>
        <dbReference type="ARBA" id="ARBA00022679"/>
    </source>
</evidence>